<evidence type="ECO:0000256" key="2">
    <source>
        <dbReference type="ARBA" id="ARBA00022801"/>
    </source>
</evidence>
<evidence type="ECO:0000313" key="4">
    <source>
        <dbReference type="EMBL" id="WAL63637.1"/>
    </source>
</evidence>
<sequence>MTYSVLLDPELAAAAVDLPPGNLADPAAARALNRERHAARPAYPGRDRLEVTERRLDGDVPVPVRLYRPRGRDGIPAVVWLHGGAFILGDLDATDALCARISDEAGALVVNVDYRLAPEHPCPAGLDDSVAALDWVAAHAGDLGVDPARIAIAGASAGGCLAAGVALKARDRGGPPLAFQLLVYPVLDDRCATASARETVPAPVFDARSNVVMWRTYLAGRTPDAYAAPARAEDLSGLPPAMIVVAELDPLRDEAIEYANRLSAAGVEVILEDVPGTFHGFDAVVPDAAVSRRVTDFYVRTLAERLAG</sequence>
<organism evidence="4 5">
    <name type="scientific">Amycolatopsis cynarae</name>
    <dbReference type="NCBI Taxonomy" id="2995223"/>
    <lineage>
        <taxon>Bacteria</taxon>
        <taxon>Bacillati</taxon>
        <taxon>Actinomycetota</taxon>
        <taxon>Actinomycetes</taxon>
        <taxon>Pseudonocardiales</taxon>
        <taxon>Pseudonocardiaceae</taxon>
        <taxon>Amycolatopsis</taxon>
    </lineage>
</organism>
<dbReference type="SUPFAM" id="SSF53474">
    <property type="entry name" value="alpha/beta-Hydrolases"/>
    <property type="match status" value="1"/>
</dbReference>
<evidence type="ECO:0000259" key="3">
    <source>
        <dbReference type="Pfam" id="PF07859"/>
    </source>
</evidence>
<protein>
    <submittedName>
        <fullName evidence="4">Alpha/beta hydrolase</fullName>
    </submittedName>
</protein>
<name>A0ABY7AXK0_9PSEU</name>
<accession>A0ABY7AXK0</accession>
<evidence type="ECO:0000256" key="1">
    <source>
        <dbReference type="ARBA" id="ARBA00010515"/>
    </source>
</evidence>
<keyword evidence="2 4" id="KW-0378">Hydrolase</keyword>
<gene>
    <name evidence="4" type="ORF">ORV05_21825</name>
</gene>
<dbReference type="Gene3D" id="3.40.50.1820">
    <property type="entry name" value="alpha/beta hydrolase"/>
    <property type="match status" value="1"/>
</dbReference>
<dbReference type="PANTHER" id="PTHR48081">
    <property type="entry name" value="AB HYDROLASE SUPERFAMILY PROTEIN C4A8.06C"/>
    <property type="match status" value="1"/>
</dbReference>
<comment type="similarity">
    <text evidence="1">Belongs to the 'GDXG' lipolytic enzyme family.</text>
</comment>
<dbReference type="InterPro" id="IPR002168">
    <property type="entry name" value="Lipase_GDXG_HIS_AS"/>
</dbReference>
<reference evidence="4" key="1">
    <citation type="submission" date="2022-11" db="EMBL/GenBank/DDBJ databases">
        <authorList>
            <person name="Mo P."/>
        </authorList>
    </citation>
    <scope>NUCLEOTIDE SEQUENCE</scope>
    <source>
        <strain evidence="4">HUAS 11-8</strain>
    </source>
</reference>
<dbReference type="GO" id="GO:0016787">
    <property type="term" value="F:hydrolase activity"/>
    <property type="evidence" value="ECO:0007669"/>
    <property type="project" value="UniProtKB-KW"/>
</dbReference>
<dbReference type="EMBL" id="CP113836">
    <property type="protein sequence ID" value="WAL63637.1"/>
    <property type="molecule type" value="Genomic_DNA"/>
</dbReference>
<keyword evidence="5" id="KW-1185">Reference proteome</keyword>
<dbReference type="InterPro" id="IPR029058">
    <property type="entry name" value="AB_hydrolase_fold"/>
</dbReference>
<dbReference type="InterPro" id="IPR013094">
    <property type="entry name" value="AB_hydrolase_3"/>
</dbReference>
<dbReference type="InterPro" id="IPR050300">
    <property type="entry name" value="GDXG_lipolytic_enzyme"/>
</dbReference>
<dbReference type="Pfam" id="PF07859">
    <property type="entry name" value="Abhydrolase_3"/>
    <property type="match status" value="1"/>
</dbReference>
<dbReference type="RefSeq" id="WP_268753875.1">
    <property type="nucleotide sequence ID" value="NZ_CP113836.1"/>
</dbReference>
<dbReference type="PROSITE" id="PS01173">
    <property type="entry name" value="LIPASE_GDXG_HIS"/>
    <property type="match status" value="1"/>
</dbReference>
<feature type="domain" description="Alpha/beta hydrolase fold-3" evidence="3">
    <location>
        <begin position="78"/>
        <end position="281"/>
    </location>
</feature>
<dbReference type="Proteomes" id="UP001163203">
    <property type="component" value="Chromosome"/>
</dbReference>
<dbReference type="PANTHER" id="PTHR48081:SF8">
    <property type="entry name" value="ALPHA_BETA HYDROLASE FOLD-3 DOMAIN-CONTAINING PROTEIN-RELATED"/>
    <property type="match status" value="1"/>
</dbReference>
<proteinExistence type="inferred from homology"/>
<evidence type="ECO:0000313" key="5">
    <source>
        <dbReference type="Proteomes" id="UP001163203"/>
    </source>
</evidence>